<dbReference type="PROSITE" id="PS50059">
    <property type="entry name" value="FKBP_PPIASE"/>
    <property type="match status" value="1"/>
</dbReference>
<dbReference type="GO" id="GO:0005737">
    <property type="term" value="C:cytoplasm"/>
    <property type="evidence" value="ECO:0007669"/>
    <property type="project" value="UniProtKB-SubCell"/>
</dbReference>
<dbReference type="EMBL" id="FRCP01000015">
    <property type="protein sequence ID" value="SHM73653.1"/>
    <property type="molecule type" value="Genomic_DNA"/>
</dbReference>
<dbReference type="GO" id="GO:0003755">
    <property type="term" value="F:peptidyl-prolyl cis-trans isomerase activity"/>
    <property type="evidence" value="ECO:0007669"/>
    <property type="project" value="UniProtKB-UniRule"/>
</dbReference>
<evidence type="ECO:0000313" key="17">
    <source>
        <dbReference type="Proteomes" id="UP000184038"/>
    </source>
</evidence>
<dbReference type="Gene3D" id="3.30.70.1050">
    <property type="entry name" value="Trigger factor ribosome-binding domain"/>
    <property type="match status" value="1"/>
</dbReference>
<dbReference type="InterPro" id="IPR008880">
    <property type="entry name" value="Trigger_fac_C"/>
</dbReference>
<organism evidence="16 17">
    <name type="scientific">Anaerosporobacter mobilis DSM 15930</name>
    <dbReference type="NCBI Taxonomy" id="1120996"/>
    <lineage>
        <taxon>Bacteria</taxon>
        <taxon>Bacillati</taxon>
        <taxon>Bacillota</taxon>
        <taxon>Clostridia</taxon>
        <taxon>Lachnospirales</taxon>
        <taxon>Lachnospiraceae</taxon>
        <taxon>Anaerosporobacter</taxon>
    </lineage>
</organism>
<gene>
    <name evidence="12" type="primary">tig</name>
    <name evidence="16" type="ORF">SAMN02746066_03113</name>
</gene>
<dbReference type="Pfam" id="PF05698">
    <property type="entry name" value="Trigger_C"/>
    <property type="match status" value="1"/>
</dbReference>
<evidence type="ECO:0000256" key="2">
    <source>
        <dbReference type="ARBA" id="ARBA00005464"/>
    </source>
</evidence>
<dbReference type="RefSeq" id="WP_073289319.1">
    <property type="nucleotide sequence ID" value="NZ_FRCP01000015.1"/>
</dbReference>
<dbReference type="SUPFAM" id="SSF102735">
    <property type="entry name" value="Trigger factor ribosome-binding domain"/>
    <property type="match status" value="1"/>
</dbReference>
<dbReference type="Pfam" id="PF05697">
    <property type="entry name" value="Trigger_N"/>
    <property type="match status" value="1"/>
</dbReference>
<evidence type="ECO:0000256" key="12">
    <source>
        <dbReference type="HAMAP-Rule" id="MF_00303"/>
    </source>
</evidence>
<dbReference type="EC" id="5.2.1.8" evidence="3 12"/>
<dbReference type="AlphaFoldDB" id="A0A1M7L809"/>
<dbReference type="GO" id="GO:0051301">
    <property type="term" value="P:cell division"/>
    <property type="evidence" value="ECO:0007669"/>
    <property type="project" value="UniProtKB-KW"/>
</dbReference>
<dbReference type="InterPro" id="IPR001179">
    <property type="entry name" value="PPIase_FKBP_dom"/>
</dbReference>
<dbReference type="OrthoDB" id="9767721at2"/>
<evidence type="ECO:0000256" key="3">
    <source>
        <dbReference type="ARBA" id="ARBA00013194"/>
    </source>
</evidence>
<dbReference type="Pfam" id="PF00254">
    <property type="entry name" value="FKBP_C"/>
    <property type="match status" value="1"/>
</dbReference>
<dbReference type="GO" id="GO:0044183">
    <property type="term" value="F:protein folding chaperone"/>
    <property type="evidence" value="ECO:0007669"/>
    <property type="project" value="TreeGrafter"/>
</dbReference>
<dbReference type="SUPFAM" id="SSF109998">
    <property type="entry name" value="Triger factor/SurA peptide-binding domain-like"/>
    <property type="match status" value="1"/>
</dbReference>
<evidence type="ECO:0000256" key="4">
    <source>
        <dbReference type="ARBA" id="ARBA00016902"/>
    </source>
</evidence>
<evidence type="ECO:0000256" key="8">
    <source>
        <dbReference type="ARBA" id="ARBA00023235"/>
    </source>
</evidence>
<keyword evidence="7 12" id="KW-0143">Chaperone</keyword>
<accession>A0A1M7L809</accession>
<comment type="subcellular location">
    <subcellularLocation>
        <location evidence="12">Cytoplasm</location>
    </subcellularLocation>
    <text evidence="12">About half TF is bound to the ribosome near the polypeptide exit tunnel while the other half is free in the cytoplasm.</text>
</comment>
<dbReference type="InterPro" id="IPR046357">
    <property type="entry name" value="PPIase_dom_sf"/>
</dbReference>
<dbReference type="GO" id="GO:0043022">
    <property type="term" value="F:ribosome binding"/>
    <property type="evidence" value="ECO:0007669"/>
    <property type="project" value="TreeGrafter"/>
</dbReference>
<keyword evidence="6 12" id="KW-0697">Rotamase</keyword>
<name>A0A1M7L809_9FIRM</name>
<dbReference type="InterPro" id="IPR008881">
    <property type="entry name" value="Trigger_fac_ribosome-bd_bac"/>
</dbReference>
<dbReference type="Gene3D" id="1.10.3120.10">
    <property type="entry name" value="Trigger factor, C-terminal domain"/>
    <property type="match status" value="1"/>
</dbReference>
<evidence type="ECO:0000256" key="14">
    <source>
        <dbReference type="RuleBase" id="RU003914"/>
    </source>
</evidence>
<dbReference type="GO" id="GO:0043335">
    <property type="term" value="P:protein unfolding"/>
    <property type="evidence" value="ECO:0007669"/>
    <property type="project" value="TreeGrafter"/>
</dbReference>
<dbReference type="InterPro" id="IPR036611">
    <property type="entry name" value="Trigger_fac_ribosome-bd_sf"/>
</dbReference>
<dbReference type="InterPro" id="IPR005215">
    <property type="entry name" value="Trig_fac"/>
</dbReference>
<evidence type="ECO:0000256" key="5">
    <source>
        <dbReference type="ARBA" id="ARBA00022618"/>
    </source>
</evidence>
<dbReference type="HAMAP" id="MF_00303">
    <property type="entry name" value="Trigger_factor_Tig"/>
    <property type="match status" value="1"/>
</dbReference>
<dbReference type="FunFam" id="3.10.50.40:FF:000001">
    <property type="entry name" value="Trigger factor"/>
    <property type="match status" value="1"/>
</dbReference>
<keyword evidence="17" id="KW-1185">Reference proteome</keyword>
<evidence type="ECO:0000256" key="11">
    <source>
        <dbReference type="ARBA" id="ARBA00029986"/>
    </source>
</evidence>
<dbReference type="PIRSF" id="PIRSF003095">
    <property type="entry name" value="Trigger_factor"/>
    <property type="match status" value="1"/>
</dbReference>
<keyword evidence="8 12" id="KW-0413">Isomerase</keyword>
<evidence type="ECO:0000256" key="1">
    <source>
        <dbReference type="ARBA" id="ARBA00000971"/>
    </source>
</evidence>
<dbReference type="GO" id="GO:0015031">
    <property type="term" value="P:protein transport"/>
    <property type="evidence" value="ECO:0007669"/>
    <property type="project" value="UniProtKB-UniRule"/>
</dbReference>
<keyword evidence="5 12" id="KW-0132">Cell division</keyword>
<dbReference type="NCBIfam" id="TIGR00115">
    <property type="entry name" value="tig"/>
    <property type="match status" value="1"/>
</dbReference>
<comment type="catalytic activity">
    <reaction evidence="1 12 13">
        <text>[protein]-peptidylproline (omega=180) = [protein]-peptidylproline (omega=0)</text>
        <dbReference type="Rhea" id="RHEA:16237"/>
        <dbReference type="Rhea" id="RHEA-COMP:10747"/>
        <dbReference type="Rhea" id="RHEA-COMP:10748"/>
        <dbReference type="ChEBI" id="CHEBI:83833"/>
        <dbReference type="ChEBI" id="CHEBI:83834"/>
        <dbReference type="EC" id="5.2.1.8"/>
    </reaction>
</comment>
<evidence type="ECO:0000313" key="16">
    <source>
        <dbReference type="EMBL" id="SHM73653.1"/>
    </source>
</evidence>
<evidence type="ECO:0000256" key="10">
    <source>
        <dbReference type="ARBA" id="ARBA00024849"/>
    </source>
</evidence>
<evidence type="ECO:0000256" key="6">
    <source>
        <dbReference type="ARBA" id="ARBA00023110"/>
    </source>
</evidence>
<proteinExistence type="inferred from homology"/>
<feature type="domain" description="PPIase FKBP-type" evidence="15">
    <location>
        <begin position="163"/>
        <end position="248"/>
    </location>
</feature>
<keyword evidence="9 12" id="KW-0131">Cell cycle</keyword>
<dbReference type="PANTHER" id="PTHR30560:SF3">
    <property type="entry name" value="TRIGGER FACTOR-LIKE PROTEIN TIG, CHLOROPLASTIC"/>
    <property type="match status" value="1"/>
</dbReference>
<comment type="similarity">
    <text evidence="2 12 14">Belongs to the FKBP-type PPIase family. Tig subfamily.</text>
</comment>
<dbReference type="InterPro" id="IPR027304">
    <property type="entry name" value="Trigger_fact/SurA_dom_sf"/>
</dbReference>
<protein>
    <recommendedName>
        <fullName evidence="4 12">Trigger factor</fullName>
        <shortName evidence="12">TF</shortName>
        <ecNumber evidence="3 12">5.2.1.8</ecNumber>
    </recommendedName>
    <alternativeName>
        <fullName evidence="11 12">PPIase</fullName>
    </alternativeName>
</protein>
<dbReference type="Proteomes" id="UP000184038">
    <property type="component" value="Unassembled WGS sequence"/>
</dbReference>
<dbReference type="SUPFAM" id="SSF54534">
    <property type="entry name" value="FKBP-like"/>
    <property type="match status" value="1"/>
</dbReference>
<reference evidence="16 17" key="1">
    <citation type="submission" date="2016-11" db="EMBL/GenBank/DDBJ databases">
        <authorList>
            <person name="Jaros S."/>
            <person name="Januszkiewicz K."/>
            <person name="Wedrychowicz H."/>
        </authorList>
    </citation>
    <scope>NUCLEOTIDE SEQUENCE [LARGE SCALE GENOMIC DNA]</scope>
    <source>
        <strain evidence="16 17">DSM 15930</strain>
    </source>
</reference>
<evidence type="ECO:0000256" key="13">
    <source>
        <dbReference type="PROSITE-ProRule" id="PRU00277"/>
    </source>
</evidence>
<dbReference type="STRING" id="1120996.SAMN02746066_03113"/>
<comment type="domain">
    <text evidence="12">Consists of 3 domains; the N-terminus binds the ribosome, the middle domain has PPIase activity, while the C-terminus has intrinsic chaperone activity on its own.</text>
</comment>
<comment type="function">
    <text evidence="10 12">Involved in protein export. Acts as a chaperone by maintaining the newly synthesized protein in an open conformation. Functions as a peptidyl-prolyl cis-trans isomerase.</text>
</comment>
<dbReference type="PANTHER" id="PTHR30560">
    <property type="entry name" value="TRIGGER FACTOR CHAPERONE AND PEPTIDYL-PROLYL CIS/TRANS ISOMERASE"/>
    <property type="match status" value="1"/>
</dbReference>
<dbReference type="Gene3D" id="3.10.50.40">
    <property type="match status" value="1"/>
</dbReference>
<evidence type="ECO:0000259" key="15">
    <source>
        <dbReference type="PROSITE" id="PS50059"/>
    </source>
</evidence>
<sequence>MSLQVEKLEKNMVKLTIEATAEEFEAAIQKAYLKNRGKMTIQGFRKGKAPRAIIEKMYGVGVFYEDAANAIIPSAYEKAAAESGLDIVSQPDIDVVQIEKGKSFIFTAEVAVKPEVTLGEYKGVAVEKASTEVTEEELSAELDKVREQNARTVTVEDKAAELKDIVTIDFEGFVDGTPFEGGKGEAYPLTLGSHSFIDTFEDQLVGKKVGEEVEVNVTFPAEYHAPELAGKPAMFKVKINEIKAKELPELNDDFAKDVSEFESLDEYKADIKASLLEKKVAAANNEREDKIIETIIENSTMEIPEAMINTQIRQMAEDFAARLQQQGLSVEQYFSFTGLTQEKLFEQMRPQAEKRIQSRLVLEAIVKAENITVSEEDLDAEIAKMAEMYKMEVEKLKELLGDGEKEQMKMDMAVQKAVDFVVEASKEA</sequence>
<keyword evidence="12" id="KW-0963">Cytoplasm</keyword>
<evidence type="ECO:0000256" key="7">
    <source>
        <dbReference type="ARBA" id="ARBA00023186"/>
    </source>
</evidence>
<dbReference type="GO" id="GO:0051083">
    <property type="term" value="P:'de novo' cotranslational protein folding"/>
    <property type="evidence" value="ECO:0007669"/>
    <property type="project" value="TreeGrafter"/>
</dbReference>
<dbReference type="InterPro" id="IPR037041">
    <property type="entry name" value="Trigger_fac_C_sf"/>
</dbReference>
<evidence type="ECO:0000256" key="9">
    <source>
        <dbReference type="ARBA" id="ARBA00023306"/>
    </source>
</evidence>